<dbReference type="EMBL" id="BX284605">
    <property type="protein sequence ID" value="CCD70571.1"/>
    <property type="molecule type" value="Genomic_DNA"/>
</dbReference>
<dbReference type="KEGG" id="cel:CELE_T28A11.15"/>
<protein>
    <submittedName>
        <fullName evidence="2">Serpentine Receptor, class T</fullName>
    </submittedName>
</protein>
<evidence type="ECO:0000313" key="2">
    <source>
        <dbReference type="EMBL" id="CCD70571.1"/>
    </source>
</evidence>
<accession>P91511</accession>
<gene>
    <name evidence="2 4" type="primary">srt-63</name>
    <name evidence="2" type="ORF">CELE_T28A11.15</name>
    <name evidence="4" type="ORF">T28A11.15</name>
</gene>
<dbReference type="eggNOG" id="ENOG502TGAF">
    <property type="taxonomic scope" value="Eukaryota"/>
</dbReference>
<dbReference type="UCSC" id="T28A11.15">
    <property type="organism name" value="c. elegans"/>
</dbReference>
<organism evidence="2 3">
    <name type="scientific">Caenorhabditis elegans</name>
    <dbReference type="NCBI Taxonomy" id="6239"/>
    <lineage>
        <taxon>Eukaryota</taxon>
        <taxon>Metazoa</taxon>
        <taxon>Ecdysozoa</taxon>
        <taxon>Nematoda</taxon>
        <taxon>Chromadorea</taxon>
        <taxon>Rhabditida</taxon>
        <taxon>Rhabditina</taxon>
        <taxon>Rhabditomorpha</taxon>
        <taxon>Rhabditoidea</taxon>
        <taxon>Rhabditidae</taxon>
        <taxon>Peloderinae</taxon>
        <taxon>Caenorhabditis</taxon>
    </lineage>
</organism>
<dbReference type="OMA" id="VGCTANS"/>
<evidence type="ECO:0000256" key="1">
    <source>
        <dbReference type="SAM" id="Phobius"/>
    </source>
</evidence>
<dbReference type="PIR" id="T28980">
    <property type="entry name" value="T28980"/>
</dbReference>
<dbReference type="GeneID" id="178761"/>
<dbReference type="RefSeq" id="NP_503894.2">
    <property type="nucleotide sequence ID" value="NM_071493.5"/>
</dbReference>
<dbReference type="PhylomeDB" id="P91511"/>
<feature type="transmembrane region" description="Helical" evidence="1">
    <location>
        <begin position="102"/>
        <end position="121"/>
    </location>
</feature>
<feature type="transmembrane region" description="Helical" evidence="1">
    <location>
        <begin position="133"/>
        <end position="156"/>
    </location>
</feature>
<feature type="transmembrane region" description="Helical" evidence="1">
    <location>
        <begin position="20"/>
        <end position="41"/>
    </location>
</feature>
<dbReference type="InterPro" id="IPR019425">
    <property type="entry name" value="7TM_GPCR_serpentine_rcpt_Srt"/>
</dbReference>
<keyword evidence="2" id="KW-0675">Receptor</keyword>
<proteinExistence type="predicted"/>
<feature type="transmembrane region" description="Helical" evidence="1">
    <location>
        <begin position="176"/>
        <end position="199"/>
    </location>
</feature>
<keyword evidence="1" id="KW-0812">Transmembrane</keyword>
<dbReference type="PaxDb" id="6239-T28A11.15"/>
<dbReference type="Gene3D" id="1.20.1070.10">
    <property type="entry name" value="Rhodopsin 7-helix transmembrane proteins"/>
    <property type="match status" value="1"/>
</dbReference>
<keyword evidence="1" id="KW-1133">Transmembrane helix</keyword>
<dbReference type="PANTHER" id="PTHR23021:SF18">
    <property type="entry name" value="SERPENTINE RECEPTOR, CLASS T"/>
    <property type="match status" value="1"/>
</dbReference>
<dbReference type="SUPFAM" id="SSF81321">
    <property type="entry name" value="Family A G protein-coupled receptor-like"/>
    <property type="match status" value="1"/>
</dbReference>
<dbReference type="OrthoDB" id="5829161at2759"/>
<keyword evidence="3" id="KW-1185">Reference proteome</keyword>
<sequence length="312" mass="34873">MSSSNTSSLFNTDTELFTIGIVYVVLTVIVFPVYGLLIYALNSESELKENISYKLLNLLNYCDVSQSFCHFLTGIFLIFPIISEKAQFFVRIVGCTANSLWLATFIIMAVLAITRIGVAFFHIKATKWSGWMIVALGIGFTYILVVWMIGCVTQNFELTGPSWSYDMTVEYASLLANLELVLCFPTLALSFFSYILIISSICKKRNIAQSSSSSIFRTEVGILVQATILTAYMAILITLWHNADSWFKMRNFTLASLNCGWILFSHLNLVLLISINKGVRSQILKLLCSKKVPRQTSNLVPVHVSSTAPVES</sequence>
<dbReference type="WormBase" id="T28A11.15">
    <property type="protein sequence ID" value="CE35788"/>
    <property type="gene ID" value="WBGene00020877"/>
    <property type="gene designation" value="srt-63"/>
</dbReference>
<evidence type="ECO:0000313" key="4">
    <source>
        <dbReference type="WormBase" id="T28A11.15"/>
    </source>
</evidence>
<feature type="transmembrane region" description="Helical" evidence="1">
    <location>
        <begin position="220"/>
        <end position="240"/>
    </location>
</feature>
<dbReference type="InParanoid" id="P91511"/>
<dbReference type="AGR" id="WB:WBGene00020877"/>
<dbReference type="AlphaFoldDB" id="P91511"/>
<evidence type="ECO:0000313" key="3">
    <source>
        <dbReference type="Proteomes" id="UP000001940"/>
    </source>
</evidence>
<reference evidence="2 3" key="1">
    <citation type="journal article" date="1998" name="Science">
        <title>Genome sequence of the nematode C. elegans: a platform for investigating biology.</title>
        <authorList>
            <consortium name="The C. elegans sequencing consortium"/>
            <person name="Sulson J.E."/>
            <person name="Waterston R."/>
        </authorList>
    </citation>
    <scope>NUCLEOTIDE SEQUENCE [LARGE SCALE GENOMIC DNA]</scope>
    <source>
        <strain evidence="2 3">Bristol N2</strain>
    </source>
</reference>
<dbReference type="CTD" id="178761"/>
<dbReference type="HOGENOM" id="CLU_050113_1_0_1"/>
<name>P91511_CAEEL</name>
<dbReference type="SMR" id="P91511"/>
<keyword evidence="1" id="KW-0472">Membrane</keyword>
<dbReference type="PANTHER" id="PTHR23021">
    <property type="entry name" value="SERPENTINE RECEPTOR, CLASS T"/>
    <property type="match status" value="1"/>
</dbReference>
<feature type="transmembrane region" description="Helical" evidence="1">
    <location>
        <begin position="61"/>
        <end position="82"/>
    </location>
</feature>
<dbReference type="Proteomes" id="UP000001940">
    <property type="component" value="Chromosome V"/>
</dbReference>
<feature type="transmembrane region" description="Helical" evidence="1">
    <location>
        <begin position="252"/>
        <end position="275"/>
    </location>
</feature>
<dbReference type="Bgee" id="WBGene00020877">
    <property type="expression patterns" value="Expressed in pharyngeal muscle cell (C elegans) and 2 other cell types or tissues"/>
</dbReference>
<dbReference type="FunCoup" id="P91511">
    <property type="interactions" value="2"/>
</dbReference>